<organism evidence="2 3">
    <name type="scientific">Panicum hallii var. hallii</name>
    <dbReference type="NCBI Taxonomy" id="1504633"/>
    <lineage>
        <taxon>Eukaryota</taxon>
        <taxon>Viridiplantae</taxon>
        <taxon>Streptophyta</taxon>
        <taxon>Embryophyta</taxon>
        <taxon>Tracheophyta</taxon>
        <taxon>Spermatophyta</taxon>
        <taxon>Magnoliopsida</taxon>
        <taxon>Liliopsida</taxon>
        <taxon>Poales</taxon>
        <taxon>Poaceae</taxon>
        <taxon>PACMAD clade</taxon>
        <taxon>Panicoideae</taxon>
        <taxon>Panicodae</taxon>
        <taxon>Paniceae</taxon>
        <taxon>Panicinae</taxon>
        <taxon>Panicum</taxon>
        <taxon>Panicum sect. Panicum</taxon>
    </lineage>
</organism>
<reference evidence="2 3" key="1">
    <citation type="submission" date="2018-04" db="EMBL/GenBank/DDBJ databases">
        <title>WGS assembly of Panicum hallii var. hallii HAL2.</title>
        <authorList>
            <person name="Lovell J."/>
            <person name="Jenkins J."/>
            <person name="Lowry D."/>
            <person name="Mamidi S."/>
            <person name="Sreedasyam A."/>
            <person name="Weng X."/>
            <person name="Barry K."/>
            <person name="Bonette J."/>
            <person name="Campitelli B."/>
            <person name="Daum C."/>
            <person name="Gordon S."/>
            <person name="Gould B."/>
            <person name="Lipzen A."/>
            <person name="MacQueen A."/>
            <person name="Palacio-Mejia J."/>
            <person name="Plott C."/>
            <person name="Shakirov E."/>
            <person name="Shu S."/>
            <person name="Yoshinaga Y."/>
            <person name="Zane M."/>
            <person name="Rokhsar D."/>
            <person name="Grimwood J."/>
            <person name="Schmutz J."/>
            <person name="Juenger T."/>
        </authorList>
    </citation>
    <scope>NUCLEOTIDE SEQUENCE [LARGE SCALE GENOMIC DNA]</scope>
    <source>
        <strain evidence="3">cv. HAL2</strain>
    </source>
</reference>
<evidence type="ECO:0000313" key="2">
    <source>
        <dbReference type="EMBL" id="PUZ48386.1"/>
    </source>
</evidence>
<feature type="region of interest" description="Disordered" evidence="1">
    <location>
        <begin position="17"/>
        <end position="102"/>
    </location>
</feature>
<evidence type="ECO:0000256" key="1">
    <source>
        <dbReference type="SAM" id="MobiDB-lite"/>
    </source>
</evidence>
<evidence type="ECO:0000313" key="3">
    <source>
        <dbReference type="Proteomes" id="UP000244336"/>
    </source>
</evidence>
<proteinExistence type="predicted"/>
<feature type="compositionally biased region" description="Basic and acidic residues" evidence="1">
    <location>
        <begin position="24"/>
        <end position="34"/>
    </location>
</feature>
<accession>A0A2T7CYH1</accession>
<dbReference type="EMBL" id="CM009755">
    <property type="protein sequence ID" value="PUZ48386.1"/>
    <property type="molecule type" value="Genomic_DNA"/>
</dbReference>
<keyword evidence="3" id="KW-1185">Reference proteome</keyword>
<dbReference type="AlphaFoldDB" id="A0A2T7CYH1"/>
<name>A0A2T7CYH1_9POAL</name>
<dbReference type="Proteomes" id="UP000244336">
    <property type="component" value="Chromosome 7"/>
</dbReference>
<feature type="compositionally biased region" description="Pro residues" evidence="1">
    <location>
        <begin position="83"/>
        <end position="93"/>
    </location>
</feature>
<feature type="region of interest" description="Disordered" evidence="1">
    <location>
        <begin position="152"/>
        <end position="178"/>
    </location>
</feature>
<gene>
    <name evidence="2" type="ORF">GQ55_7G241100</name>
</gene>
<dbReference type="Gramene" id="PUZ48386">
    <property type="protein sequence ID" value="PUZ48386"/>
    <property type="gene ID" value="GQ55_7G241100"/>
</dbReference>
<protein>
    <submittedName>
        <fullName evidence="2">Uncharacterized protein</fullName>
    </submittedName>
</protein>
<sequence length="204" mass="22456">MSNWLRGVRRRHIHCSSSTLSRCRVREGESERSTNSRANSNSPVRPPQLLCRARSGGDPERRGSGGATSMASHGGRHTCCRHPPLPAPVPGRPTPWMSDRTSPSRIIENQLPDGRSRRRHRHSAFCLRGFIVSVSSPCQLVTRRVMAADGERGQRGLGLDGVETDPVNPAQDSDGAAAAASCRRRPILNMIGEKFKSCKRKEIF</sequence>